<evidence type="ECO:0000256" key="1">
    <source>
        <dbReference type="SAM" id="MobiDB-lite"/>
    </source>
</evidence>
<dbReference type="AlphaFoldDB" id="A0AAW1YP46"/>
<sequence>MSGAPKRSHEESGHSSSSKYPHEDSGVYPKLPSSVSNEYHQPYETGQDARLAKIPRTESRDADRRSPLHSMYRMPSASNDLHVDHPAASENRLESRDSKDTRDLRFENRDKKIETREPYTEVRRDTPNAKVEKDVRHDSRGDDNKEVKSERESYNDAKGDLKVEGYGVASSHLNYKESKEYHRGKRYSDAPVGSTDTWHRSASQGHVEVGKEVSTTEERDHVEAHEAVGENRYDSKGEDKFKEKDRKRKDLKQPGLGRKG</sequence>
<dbReference type="EMBL" id="JBEDUW010000001">
    <property type="protein sequence ID" value="KAK9950349.1"/>
    <property type="molecule type" value="Genomic_DNA"/>
</dbReference>
<dbReference type="Proteomes" id="UP001457282">
    <property type="component" value="Unassembled WGS sequence"/>
</dbReference>
<organism evidence="2 3">
    <name type="scientific">Rubus argutus</name>
    <name type="common">Southern blackberry</name>
    <dbReference type="NCBI Taxonomy" id="59490"/>
    <lineage>
        <taxon>Eukaryota</taxon>
        <taxon>Viridiplantae</taxon>
        <taxon>Streptophyta</taxon>
        <taxon>Embryophyta</taxon>
        <taxon>Tracheophyta</taxon>
        <taxon>Spermatophyta</taxon>
        <taxon>Magnoliopsida</taxon>
        <taxon>eudicotyledons</taxon>
        <taxon>Gunneridae</taxon>
        <taxon>Pentapetalae</taxon>
        <taxon>rosids</taxon>
        <taxon>fabids</taxon>
        <taxon>Rosales</taxon>
        <taxon>Rosaceae</taxon>
        <taxon>Rosoideae</taxon>
        <taxon>Rosoideae incertae sedis</taxon>
        <taxon>Rubus</taxon>
    </lineage>
</organism>
<gene>
    <name evidence="2" type="ORF">M0R45_005843</name>
</gene>
<feature type="region of interest" description="Disordered" evidence="1">
    <location>
        <begin position="177"/>
        <end position="260"/>
    </location>
</feature>
<reference evidence="2 3" key="1">
    <citation type="journal article" date="2023" name="G3 (Bethesda)">
        <title>A chromosome-length genome assembly and annotation of blackberry (Rubus argutus, cv. 'Hillquist').</title>
        <authorList>
            <person name="Bruna T."/>
            <person name="Aryal R."/>
            <person name="Dudchenko O."/>
            <person name="Sargent D.J."/>
            <person name="Mead D."/>
            <person name="Buti M."/>
            <person name="Cavallini A."/>
            <person name="Hytonen T."/>
            <person name="Andres J."/>
            <person name="Pham M."/>
            <person name="Weisz D."/>
            <person name="Mascagni F."/>
            <person name="Usai G."/>
            <person name="Natali L."/>
            <person name="Bassil N."/>
            <person name="Fernandez G.E."/>
            <person name="Lomsadze A."/>
            <person name="Armour M."/>
            <person name="Olukolu B."/>
            <person name="Poorten T."/>
            <person name="Britton C."/>
            <person name="Davik J."/>
            <person name="Ashrafi H."/>
            <person name="Aiden E.L."/>
            <person name="Borodovsky M."/>
            <person name="Worthington M."/>
        </authorList>
    </citation>
    <scope>NUCLEOTIDE SEQUENCE [LARGE SCALE GENOMIC DNA]</scope>
    <source>
        <strain evidence="2">PI 553951</strain>
    </source>
</reference>
<comment type="caution">
    <text evidence="2">The sequence shown here is derived from an EMBL/GenBank/DDBJ whole genome shotgun (WGS) entry which is preliminary data.</text>
</comment>
<protein>
    <submittedName>
        <fullName evidence="2">Uncharacterized protein</fullName>
    </submittedName>
</protein>
<proteinExistence type="predicted"/>
<feature type="compositionally biased region" description="Basic and acidic residues" evidence="1">
    <location>
        <begin position="208"/>
        <end position="244"/>
    </location>
</feature>
<evidence type="ECO:0000313" key="2">
    <source>
        <dbReference type="EMBL" id="KAK9950349.1"/>
    </source>
</evidence>
<accession>A0AAW1YP46</accession>
<keyword evidence="3" id="KW-1185">Reference proteome</keyword>
<name>A0AAW1YP46_RUBAR</name>
<feature type="region of interest" description="Disordered" evidence="1">
    <location>
        <begin position="1"/>
        <end position="158"/>
    </location>
</feature>
<evidence type="ECO:0000313" key="3">
    <source>
        <dbReference type="Proteomes" id="UP001457282"/>
    </source>
</evidence>
<feature type="compositionally biased region" description="Polar residues" evidence="1">
    <location>
        <begin position="194"/>
        <end position="204"/>
    </location>
</feature>
<feature type="compositionally biased region" description="Basic and acidic residues" evidence="1">
    <location>
        <begin position="55"/>
        <end position="66"/>
    </location>
</feature>
<feature type="compositionally biased region" description="Basic and acidic residues" evidence="1">
    <location>
        <begin position="81"/>
        <end position="158"/>
    </location>
</feature>